<dbReference type="Proteomes" id="UP000468766">
    <property type="component" value="Unassembled WGS sequence"/>
</dbReference>
<dbReference type="Gene3D" id="3.40.630.30">
    <property type="match status" value="1"/>
</dbReference>
<evidence type="ECO:0000313" key="3">
    <source>
        <dbReference type="Proteomes" id="UP000468766"/>
    </source>
</evidence>
<proteinExistence type="predicted"/>
<evidence type="ECO:0000259" key="1">
    <source>
        <dbReference type="PROSITE" id="PS51186"/>
    </source>
</evidence>
<feature type="domain" description="N-acetyltransferase" evidence="1">
    <location>
        <begin position="145"/>
        <end position="295"/>
    </location>
</feature>
<name>A0A6I0F0A3_9FIRM</name>
<organism evidence="2 3">
    <name type="scientific">Heliorestis acidaminivorans</name>
    <dbReference type="NCBI Taxonomy" id="553427"/>
    <lineage>
        <taxon>Bacteria</taxon>
        <taxon>Bacillati</taxon>
        <taxon>Bacillota</taxon>
        <taxon>Clostridia</taxon>
        <taxon>Eubacteriales</taxon>
        <taxon>Heliobacteriaceae</taxon>
        <taxon>Heliorestis</taxon>
    </lineage>
</organism>
<evidence type="ECO:0000313" key="2">
    <source>
        <dbReference type="EMBL" id="KAB2952691.1"/>
    </source>
</evidence>
<keyword evidence="3" id="KW-1185">Reference proteome</keyword>
<dbReference type="RefSeq" id="WP_151619968.1">
    <property type="nucleotide sequence ID" value="NZ_WBXO01000005.1"/>
</dbReference>
<dbReference type="PROSITE" id="PS51186">
    <property type="entry name" value="GNAT"/>
    <property type="match status" value="1"/>
</dbReference>
<sequence>MNNKNMIIDRKIEGPNYRGLVKLDYINSRLKVLSYEGKGYQDMANACVKLATEEGLGKILWNFLKQQSKESINRELGLEELHEVGFVQEGKIPGFFRGQDALCYAYFVDKERSNSPYIIEEQRILEQAMAISEPGKTEAPLPLGFTLRPLGKEDIMNLVSLYRGVFESYPSPLFDPHYIKDIMNTHVFFVGVFEKGQLLAAGSAEMDLEHRNAEVTDLATKPEARGRGLSGSIIKALEVIMLNRNIACLYSLVRAGEPGANRGLFKLGYQYQGKHINNCHIDGRYENMNIWTKML</sequence>
<dbReference type="AlphaFoldDB" id="A0A6I0F0A3"/>
<reference evidence="2 3" key="1">
    <citation type="submission" date="2019-10" db="EMBL/GenBank/DDBJ databases">
        <title>Whole-genome sequence of the extremophile Heliorestis acidaminivorans DSM 24790.</title>
        <authorList>
            <person name="Kyndt J.A."/>
            <person name="Meyer T.E."/>
        </authorList>
    </citation>
    <scope>NUCLEOTIDE SEQUENCE [LARGE SCALE GENOMIC DNA]</scope>
    <source>
        <strain evidence="2 3">DSM 24790</strain>
    </source>
</reference>
<dbReference type="GO" id="GO:0008080">
    <property type="term" value="F:N-acetyltransferase activity"/>
    <property type="evidence" value="ECO:0007669"/>
    <property type="project" value="InterPro"/>
</dbReference>
<protein>
    <submittedName>
        <fullName evidence="2">Putative beta-lysine N-acetyltransferase</fullName>
    </submittedName>
</protein>
<dbReference type="OrthoDB" id="9790652at2"/>
<dbReference type="InterPro" id="IPR000182">
    <property type="entry name" value="GNAT_dom"/>
</dbReference>
<comment type="caution">
    <text evidence="2">The sequence shown here is derived from an EMBL/GenBank/DDBJ whole genome shotgun (WGS) entry which is preliminary data.</text>
</comment>
<dbReference type="SUPFAM" id="SSF55729">
    <property type="entry name" value="Acyl-CoA N-acyltransferases (Nat)"/>
    <property type="match status" value="1"/>
</dbReference>
<dbReference type="NCBIfam" id="TIGR03827">
    <property type="entry name" value="GNAT_ablB"/>
    <property type="match status" value="1"/>
</dbReference>
<keyword evidence="2" id="KW-0808">Transferase</keyword>
<dbReference type="Pfam" id="PF00583">
    <property type="entry name" value="Acetyltransf_1"/>
    <property type="match status" value="1"/>
</dbReference>
<dbReference type="InterPro" id="IPR016181">
    <property type="entry name" value="Acyl_CoA_acyltransferase"/>
</dbReference>
<gene>
    <name evidence="2" type="primary">ablB</name>
    <name evidence="2" type="ORF">F9B85_08540</name>
</gene>
<dbReference type="CDD" id="cd04301">
    <property type="entry name" value="NAT_SF"/>
    <property type="match status" value="1"/>
</dbReference>
<dbReference type="EMBL" id="WBXO01000005">
    <property type="protein sequence ID" value="KAB2952691.1"/>
    <property type="molecule type" value="Genomic_DNA"/>
</dbReference>
<accession>A0A6I0F0A3</accession>
<dbReference type="InterPro" id="IPR022525">
    <property type="entry name" value="GNAT_AblB"/>
</dbReference>